<dbReference type="Pfam" id="PF00877">
    <property type="entry name" value="NLPC_P60"/>
    <property type="match status" value="1"/>
</dbReference>
<gene>
    <name evidence="7" type="ORF">ACFPOG_27740</name>
</gene>
<dbReference type="InterPro" id="IPR036582">
    <property type="entry name" value="Mao_N_sf"/>
</dbReference>
<organism evidence="7 8">
    <name type="scientific">Paenibacillus aestuarii</name>
    <dbReference type="NCBI Taxonomy" id="516965"/>
    <lineage>
        <taxon>Bacteria</taxon>
        <taxon>Bacillati</taxon>
        <taxon>Bacillota</taxon>
        <taxon>Bacilli</taxon>
        <taxon>Bacillales</taxon>
        <taxon>Paenibacillaceae</taxon>
        <taxon>Paenibacillus</taxon>
    </lineage>
</organism>
<evidence type="ECO:0000259" key="6">
    <source>
        <dbReference type="PROSITE" id="PS51935"/>
    </source>
</evidence>
<dbReference type="InterPro" id="IPR000064">
    <property type="entry name" value="NLP_P60_dom"/>
</dbReference>
<dbReference type="InterPro" id="IPR051202">
    <property type="entry name" value="Peptidase_C40"/>
</dbReference>
<dbReference type="PANTHER" id="PTHR47053">
    <property type="entry name" value="MUREIN DD-ENDOPEPTIDASE MEPH-RELATED"/>
    <property type="match status" value="1"/>
</dbReference>
<comment type="caution">
    <text evidence="7">The sequence shown here is derived from an EMBL/GenBank/DDBJ whole genome shotgun (WGS) entry which is preliminary data.</text>
</comment>
<comment type="similarity">
    <text evidence="1">Belongs to the peptidase C40 family.</text>
</comment>
<name>A0ABW0KHD9_9BACL</name>
<dbReference type="SUPFAM" id="SSF55383">
    <property type="entry name" value="Copper amine oxidase, domain N"/>
    <property type="match status" value="1"/>
</dbReference>
<feature type="compositionally biased region" description="Polar residues" evidence="5">
    <location>
        <begin position="35"/>
        <end position="51"/>
    </location>
</feature>
<reference evidence="8" key="1">
    <citation type="journal article" date="2019" name="Int. J. Syst. Evol. Microbiol.">
        <title>The Global Catalogue of Microorganisms (GCM) 10K type strain sequencing project: providing services to taxonomists for standard genome sequencing and annotation.</title>
        <authorList>
            <consortium name="The Broad Institute Genomics Platform"/>
            <consortium name="The Broad Institute Genome Sequencing Center for Infectious Disease"/>
            <person name="Wu L."/>
            <person name="Ma J."/>
        </authorList>
    </citation>
    <scope>NUCLEOTIDE SEQUENCE [LARGE SCALE GENOMIC DNA]</scope>
    <source>
        <strain evidence="8">KACC 11904</strain>
    </source>
</reference>
<evidence type="ECO:0000256" key="2">
    <source>
        <dbReference type="ARBA" id="ARBA00022670"/>
    </source>
</evidence>
<evidence type="ECO:0000256" key="5">
    <source>
        <dbReference type="SAM" id="MobiDB-lite"/>
    </source>
</evidence>
<dbReference type="PANTHER" id="PTHR47053:SF1">
    <property type="entry name" value="MUREIN DD-ENDOPEPTIDASE MEPH-RELATED"/>
    <property type="match status" value="1"/>
</dbReference>
<protein>
    <submittedName>
        <fullName evidence="7">NlpC/P60 family protein</fullName>
    </submittedName>
</protein>
<feature type="region of interest" description="Disordered" evidence="5">
    <location>
        <begin position="173"/>
        <end position="212"/>
    </location>
</feature>
<sequence length="370" mass="40481">MWKRLKSTAVGGMAVILATTTGCGSDYAQPKPTTPAASPSIQQGTRSLSQAGQGVNMLSTNPASGNAIIPIKAIGNVNYVSANDLIKLLRFQTDWDSTKSKLMIGDNDANFELIVNSNRAIKEDNVIHLSQPIVKEGDTVYIPVSALGDLFQDDMSFDVMEHQVSIHPTTIPVIEHEGDPDPDPSSNSPELDFADDPNDPFKGNESATNPASIENLSREDLEVWAQSVAPEAIPVLKNINLNAVINKGEQYMGVKYKFGTGPYPQTGKFDCSTFTQYVFGKYGVKLPRVARQQATVGSQVSRKSLRKGDLMFFYVPGRFRTNKTVGHVGIYMGNNKMLHASPEPKNGVQISNINIPYWKKTFLRAKRVAT</sequence>
<dbReference type="Pfam" id="PF07833">
    <property type="entry name" value="Cu_amine_oxidN1"/>
    <property type="match status" value="1"/>
</dbReference>
<keyword evidence="3" id="KW-0378">Hydrolase</keyword>
<dbReference type="PROSITE" id="PS51257">
    <property type="entry name" value="PROKAR_LIPOPROTEIN"/>
    <property type="match status" value="1"/>
</dbReference>
<evidence type="ECO:0000313" key="7">
    <source>
        <dbReference type="EMBL" id="MFC5452002.1"/>
    </source>
</evidence>
<dbReference type="Gene3D" id="3.30.457.10">
    <property type="entry name" value="Copper amine oxidase-like, N-terminal domain"/>
    <property type="match status" value="1"/>
</dbReference>
<dbReference type="PROSITE" id="PS51935">
    <property type="entry name" value="NLPC_P60"/>
    <property type="match status" value="1"/>
</dbReference>
<dbReference type="Proteomes" id="UP001596044">
    <property type="component" value="Unassembled WGS sequence"/>
</dbReference>
<keyword evidence="2" id="KW-0645">Protease</keyword>
<proteinExistence type="inferred from homology"/>
<feature type="region of interest" description="Disordered" evidence="5">
    <location>
        <begin position="27"/>
        <end position="51"/>
    </location>
</feature>
<dbReference type="SUPFAM" id="SSF54001">
    <property type="entry name" value="Cysteine proteinases"/>
    <property type="match status" value="1"/>
</dbReference>
<dbReference type="InterPro" id="IPR012854">
    <property type="entry name" value="Cu_amine_oxidase-like_N"/>
</dbReference>
<dbReference type="EMBL" id="JBHSMJ010000040">
    <property type="protein sequence ID" value="MFC5452002.1"/>
    <property type="molecule type" value="Genomic_DNA"/>
</dbReference>
<accession>A0ABW0KHD9</accession>
<feature type="domain" description="NlpC/P60" evidence="6">
    <location>
        <begin position="238"/>
        <end position="369"/>
    </location>
</feature>
<evidence type="ECO:0000256" key="3">
    <source>
        <dbReference type="ARBA" id="ARBA00022801"/>
    </source>
</evidence>
<dbReference type="Gene3D" id="3.90.1720.10">
    <property type="entry name" value="endopeptidase domain like (from Nostoc punctiforme)"/>
    <property type="match status" value="1"/>
</dbReference>
<evidence type="ECO:0000256" key="1">
    <source>
        <dbReference type="ARBA" id="ARBA00007074"/>
    </source>
</evidence>
<keyword evidence="4" id="KW-0788">Thiol protease</keyword>
<dbReference type="RefSeq" id="WP_270880980.1">
    <property type="nucleotide sequence ID" value="NZ_JAQFVF010000044.1"/>
</dbReference>
<keyword evidence="8" id="KW-1185">Reference proteome</keyword>
<evidence type="ECO:0000256" key="4">
    <source>
        <dbReference type="ARBA" id="ARBA00022807"/>
    </source>
</evidence>
<dbReference type="InterPro" id="IPR038765">
    <property type="entry name" value="Papain-like_cys_pep_sf"/>
</dbReference>
<evidence type="ECO:0000313" key="8">
    <source>
        <dbReference type="Proteomes" id="UP001596044"/>
    </source>
</evidence>